<dbReference type="EMBL" id="JACGWJ010001047">
    <property type="protein sequence ID" value="KAL0285393.1"/>
    <property type="molecule type" value="Genomic_DNA"/>
</dbReference>
<gene>
    <name evidence="1" type="ORF">Sradi_7174700</name>
</gene>
<reference evidence="1" key="2">
    <citation type="journal article" date="2024" name="Plant">
        <title>Genomic evolution and insights into agronomic trait innovations of Sesamum species.</title>
        <authorList>
            <person name="Miao H."/>
            <person name="Wang L."/>
            <person name="Qu L."/>
            <person name="Liu H."/>
            <person name="Sun Y."/>
            <person name="Le M."/>
            <person name="Wang Q."/>
            <person name="Wei S."/>
            <person name="Zheng Y."/>
            <person name="Lin W."/>
            <person name="Duan Y."/>
            <person name="Cao H."/>
            <person name="Xiong S."/>
            <person name="Wang X."/>
            <person name="Wei L."/>
            <person name="Li C."/>
            <person name="Ma Q."/>
            <person name="Ju M."/>
            <person name="Zhao R."/>
            <person name="Li G."/>
            <person name="Mu C."/>
            <person name="Tian Q."/>
            <person name="Mei H."/>
            <person name="Zhang T."/>
            <person name="Gao T."/>
            <person name="Zhang H."/>
        </authorList>
    </citation>
    <scope>NUCLEOTIDE SEQUENCE</scope>
    <source>
        <strain evidence="1">G02</strain>
    </source>
</reference>
<organism evidence="1">
    <name type="scientific">Sesamum radiatum</name>
    <name type="common">Black benniseed</name>
    <dbReference type="NCBI Taxonomy" id="300843"/>
    <lineage>
        <taxon>Eukaryota</taxon>
        <taxon>Viridiplantae</taxon>
        <taxon>Streptophyta</taxon>
        <taxon>Embryophyta</taxon>
        <taxon>Tracheophyta</taxon>
        <taxon>Spermatophyta</taxon>
        <taxon>Magnoliopsida</taxon>
        <taxon>eudicotyledons</taxon>
        <taxon>Gunneridae</taxon>
        <taxon>Pentapetalae</taxon>
        <taxon>asterids</taxon>
        <taxon>lamiids</taxon>
        <taxon>Lamiales</taxon>
        <taxon>Pedaliaceae</taxon>
        <taxon>Sesamum</taxon>
    </lineage>
</organism>
<dbReference type="AlphaFoldDB" id="A0AAW2IVE7"/>
<proteinExistence type="predicted"/>
<protein>
    <recommendedName>
        <fullName evidence="2">Reverse transcriptase Ty1/copia-type domain-containing protein</fullName>
    </recommendedName>
</protein>
<accession>A0AAW2IVE7</accession>
<evidence type="ECO:0000313" key="1">
    <source>
        <dbReference type="EMBL" id="KAL0285393.1"/>
    </source>
</evidence>
<sequence length="247" mass="27876">MMSACIAKEKGIGIGSAHNSSPTQVLEKSRRLSKDEMILRLDEGKVVAAEVVGSLSLVVSDRIWIEFKEYRLEVENQTDRKIKTLRSYQVFLEKGFHEDNRQDEVLFEESSETPQHNDATSFEPSVPTDGVPVLCKSIRESRPPERYGFIRLISQLDNDPRTYGQAMSDIDLDKWLEAMKSEMDSRVQIKFVLVNSPKGVSLVGEVTAFKAKLVAKGYTKRPEVDFEETYSPVAMAKSTRILLPITA</sequence>
<name>A0AAW2IVE7_SESRA</name>
<evidence type="ECO:0008006" key="2">
    <source>
        <dbReference type="Google" id="ProtNLM"/>
    </source>
</evidence>
<comment type="caution">
    <text evidence="1">The sequence shown here is derived from an EMBL/GenBank/DDBJ whole genome shotgun (WGS) entry which is preliminary data.</text>
</comment>
<reference evidence="1" key="1">
    <citation type="submission" date="2020-06" db="EMBL/GenBank/DDBJ databases">
        <authorList>
            <person name="Li T."/>
            <person name="Hu X."/>
            <person name="Zhang T."/>
            <person name="Song X."/>
            <person name="Zhang H."/>
            <person name="Dai N."/>
            <person name="Sheng W."/>
            <person name="Hou X."/>
            <person name="Wei L."/>
        </authorList>
    </citation>
    <scope>NUCLEOTIDE SEQUENCE</scope>
    <source>
        <strain evidence="1">G02</strain>
        <tissue evidence="1">Leaf</tissue>
    </source>
</reference>